<feature type="transmembrane region" description="Helical" evidence="1">
    <location>
        <begin position="30"/>
        <end position="51"/>
    </location>
</feature>
<dbReference type="GeneID" id="43675567"/>
<keyword evidence="1" id="KW-0812">Transmembrane</keyword>
<organism evidence="2 3">
    <name type="scientific">Aspergillus pseudonomiae</name>
    <dbReference type="NCBI Taxonomy" id="1506151"/>
    <lineage>
        <taxon>Eukaryota</taxon>
        <taxon>Fungi</taxon>
        <taxon>Dikarya</taxon>
        <taxon>Ascomycota</taxon>
        <taxon>Pezizomycotina</taxon>
        <taxon>Eurotiomycetes</taxon>
        <taxon>Eurotiomycetidae</taxon>
        <taxon>Eurotiales</taxon>
        <taxon>Aspergillaceae</taxon>
        <taxon>Aspergillus</taxon>
        <taxon>Aspergillus subgen. Circumdati</taxon>
    </lineage>
</organism>
<dbReference type="Proteomes" id="UP000325579">
    <property type="component" value="Unassembled WGS sequence"/>
</dbReference>
<evidence type="ECO:0000313" key="3">
    <source>
        <dbReference type="Proteomes" id="UP000325579"/>
    </source>
</evidence>
<reference evidence="2 3" key="1">
    <citation type="submission" date="2019-04" db="EMBL/GenBank/DDBJ databases">
        <authorList>
            <consortium name="DOE Joint Genome Institute"/>
            <person name="Mondo S."/>
            <person name="Kjaerbolling I."/>
            <person name="Vesth T."/>
            <person name="Frisvad J.C."/>
            <person name="Nybo J.L."/>
            <person name="Theobald S."/>
            <person name="Kildgaard S."/>
            <person name="Isbrandt T."/>
            <person name="Kuo A."/>
            <person name="Sato A."/>
            <person name="Lyhne E.K."/>
            <person name="Kogle M.E."/>
            <person name="Wiebenga A."/>
            <person name="Kun R.S."/>
            <person name="Lubbers R.J."/>
            <person name="Makela M.R."/>
            <person name="Barry K."/>
            <person name="Chovatia M."/>
            <person name="Clum A."/>
            <person name="Daum C."/>
            <person name="Haridas S."/>
            <person name="He G."/>
            <person name="LaButti K."/>
            <person name="Lipzen A."/>
            <person name="Riley R."/>
            <person name="Salamov A."/>
            <person name="Simmons B.A."/>
            <person name="Magnuson J.K."/>
            <person name="Henrissat B."/>
            <person name="Mortensen U.H."/>
            <person name="Larsen T.O."/>
            <person name="Devries R.P."/>
            <person name="Grigoriev I.V."/>
            <person name="Machida M."/>
            <person name="Baker S.E."/>
            <person name="Andersen M.R."/>
            <person name="Cantor M.N."/>
            <person name="Hua S.X."/>
        </authorList>
    </citation>
    <scope>NUCLEOTIDE SEQUENCE [LARGE SCALE GENOMIC DNA]</scope>
    <source>
        <strain evidence="2 3">CBS 119388</strain>
    </source>
</reference>
<sequence>MLKYWSYSIVRISKEIFALMSRLQSENSETWIFIVISVHMKLFTGASLSYARFFTMETHRENGNVFLCKLCSRF</sequence>
<keyword evidence="3" id="KW-1185">Reference proteome</keyword>
<keyword evidence="1" id="KW-1133">Transmembrane helix</keyword>
<dbReference type="AlphaFoldDB" id="A0A5N7CT75"/>
<gene>
    <name evidence="2" type="ORF">BDV37DRAFT_56420</name>
</gene>
<proteinExistence type="predicted"/>
<evidence type="ECO:0000256" key="1">
    <source>
        <dbReference type="SAM" id="Phobius"/>
    </source>
</evidence>
<protein>
    <submittedName>
        <fullName evidence="2">Uncharacterized protein</fullName>
    </submittedName>
</protein>
<evidence type="ECO:0000313" key="2">
    <source>
        <dbReference type="EMBL" id="KAE8397432.1"/>
    </source>
</evidence>
<dbReference type="EMBL" id="ML736895">
    <property type="protein sequence ID" value="KAE8397432.1"/>
    <property type="molecule type" value="Genomic_DNA"/>
</dbReference>
<dbReference type="RefSeq" id="XP_031934751.1">
    <property type="nucleotide sequence ID" value="XM_032090876.1"/>
</dbReference>
<accession>A0A5N7CT75</accession>
<name>A0A5N7CT75_9EURO</name>
<keyword evidence="1" id="KW-0472">Membrane</keyword>